<dbReference type="RefSeq" id="WP_094246077.1">
    <property type="nucleotide sequence ID" value="NZ_CP017703.1"/>
</dbReference>
<sequence>MKKGVLYIFHGSRLRDSREEAIHFFNEVKASLPYEIQEISFLELAKPTIEEGFASCFAKGAAHIAVIPVLLLAAGHAKQDIPAILSTLQTNYPEAMISYGMPFGVDELMLEAVEDRIKRVLNRPKKSRMILIGRGSRDVEMQQDFLTIGRMLEERLEVPVTCCYLTAASPLFQDVVQSVPKMPEEEIIFVPYLLFTGLLLKGVQKEIEQLQRVTNKKIMLTDHIGNHSAVKELLRVRVEEAFAARAENKYLKKETVL</sequence>
<dbReference type="InterPro" id="IPR050963">
    <property type="entry name" value="Sirohydro_Cobaltochel/CbiX"/>
</dbReference>
<keyword evidence="2" id="KW-0456">Lyase</keyword>
<evidence type="ECO:0008006" key="5">
    <source>
        <dbReference type="Google" id="ProtNLM"/>
    </source>
</evidence>
<dbReference type="PANTHER" id="PTHR33542:SF3">
    <property type="entry name" value="SIROHYDROCHLORIN FERROCHELATASE, CHLOROPLASTIC"/>
    <property type="match status" value="1"/>
</dbReference>
<dbReference type="CDD" id="cd03416">
    <property type="entry name" value="CbiX_SirB_N"/>
    <property type="match status" value="1"/>
</dbReference>
<accession>A0A223E8M6</accession>
<dbReference type="KEGG" id="apak:AP3564_16485"/>
<name>A0A223E8M6_9BACI</name>
<protein>
    <recommendedName>
        <fullName evidence="5">Sirohydrochlorin ferrochelatase</fullName>
    </recommendedName>
</protein>
<dbReference type="GO" id="GO:0046872">
    <property type="term" value="F:metal ion binding"/>
    <property type="evidence" value="ECO:0007669"/>
    <property type="project" value="UniProtKB-KW"/>
</dbReference>
<keyword evidence="1" id="KW-0479">Metal-binding</keyword>
<evidence type="ECO:0000313" key="3">
    <source>
        <dbReference type="EMBL" id="ASS91614.1"/>
    </source>
</evidence>
<reference evidence="3 4" key="1">
    <citation type="submission" date="2016-10" db="EMBL/GenBank/DDBJ databases">
        <title>The whole genome sequencing and assembly of Aeribacillus pallidus KCTC3564 strain.</title>
        <authorList>
            <person name="Lee Y.-J."/>
            <person name="Park M.-K."/>
            <person name="Yi H."/>
            <person name="Bahn Y.-S."/>
            <person name="Kim J.F."/>
            <person name="Lee D.-W."/>
        </authorList>
    </citation>
    <scope>NUCLEOTIDE SEQUENCE [LARGE SCALE GENOMIC DNA]</scope>
    <source>
        <strain evidence="3 4">KCTC3564</strain>
    </source>
</reference>
<dbReference type="PANTHER" id="PTHR33542">
    <property type="entry name" value="SIROHYDROCHLORIN FERROCHELATASE, CHLOROPLASTIC"/>
    <property type="match status" value="1"/>
</dbReference>
<evidence type="ECO:0000313" key="4">
    <source>
        <dbReference type="Proteomes" id="UP000214606"/>
    </source>
</evidence>
<evidence type="ECO:0000256" key="1">
    <source>
        <dbReference type="ARBA" id="ARBA00022723"/>
    </source>
</evidence>
<organism evidence="3 4">
    <name type="scientific">Aeribacillus pallidus</name>
    <dbReference type="NCBI Taxonomy" id="33936"/>
    <lineage>
        <taxon>Bacteria</taxon>
        <taxon>Bacillati</taxon>
        <taxon>Bacillota</taxon>
        <taxon>Bacilli</taxon>
        <taxon>Bacillales</taxon>
        <taxon>Bacillaceae</taxon>
        <taxon>Aeribacillus</taxon>
    </lineage>
</organism>
<dbReference type="SUPFAM" id="SSF53800">
    <property type="entry name" value="Chelatase"/>
    <property type="match status" value="1"/>
</dbReference>
<proteinExistence type="predicted"/>
<dbReference type="Proteomes" id="UP000214606">
    <property type="component" value="Chromosome"/>
</dbReference>
<dbReference type="AlphaFoldDB" id="A0A223E8M6"/>
<dbReference type="GO" id="GO:0016829">
    <property type="term" value="F:lyase activity"/>
    <property type="evidence" value="ECO:0007669"/>
    <property type="project" value="UniProtKB-KW"/>
</dbReference>
<dbReference type="Gene3D" id="3.40.50.1400">
    <property type="match status" value="2"/>
</dbReference>
<gene>
    <name evidence="3" type="ORF">AP3564_16485</name>
</gene>
<dbReference type="Pfam" id="PF01903">
    <property type="entry name" value="CbiX"/>
    <property type="match status" value="2"/>
</dbReference>
<dbReference type="InterPro" id="IPR002762">
    <property type="entry name" value="CbiX-like"/>
</dbReference>
<dbReference type="GeneID" id="301126510"/>
<dbReference type="EMBL" id="CP017703">
    <property type="protein sequence ID" value="ASS91614.1"/>
    <property type="molecule type" value="Genomic_DNA"/>
</dbReference>
<dbReference type="CDD" id="cd03414">
    <property type="entry name" value="CbiX_SirB_C"/>
    <property type="match status" value="1"/>
</dbReference>
<evidence type="ECO:0000256" key="2">
    <source>
        <dbReference type="ARBA" id="ARBA00023239"/>
    </source>
</evidence>